<evidence type="ECO:0000313" key="1">
    <source>
        <dbReference type="EMBL" id="KII68974.1"/>
    </source>
</evidence>
<name>A0A0C2IU90_THEKT</name>
<keyword evidence="2" id="KW-1185">Reference proteome</keyword>
<dbReference type="AlphaFoldDB" id="A0A0C2IU90"/>
<protein>
    <submittedName>
        <fullName evidence="1">Uncharacterized protein</fullName>
    </submittedName>
</protein>
<gene>
    <name evidence="1" type="ORF">RF11_01539</name>
</gene>
<evidence type="ECO:0000313" key="2">
    <source>
        <dbReference type="Proteomes" id="UP000031668"/>
    </source>
</evidence>
<reference evidence="1 2" key="1">
    <citation type="journal article" date="2014" name="Genome Biol. Evol.">
        <title>The genome of the myxosporean Thelohanellus kitauei shows adaptations to nutrient acquisition within its fish host.</title>
        <authorList>
            <person name="Yang Y."/>
            <person name="Xiong J."/>
            <person name="Zhou Z."/>
            <person name="Huo F."/>
            <person name="Miao W."/>
            <person name="Ran C."/>
            <person name="Liu Y."/>
            <person name="Zhang J."/>
            <person name="Feng J."/>
            <person name="Wang M."/>
            <person name="Wang M."/>
            <person name="Wang L."/>
            <person name="Yao B."/>
        </authorList>
    </citation>
    <scope>NUCLEOTIDE SEQUENCE [LARGE SCALE GENOMIC DNA]</scope>
    <source>
        <strain evidence="1">Wuqing</strain>
    </source>
</reference>
<accession>A0A0C2IU90</accession>
<comment type="caution">
    <text evidence="1">The sequence shown here is derived from an EMBL/GenBank/DDBJ whole genome shotgun (WGS) entry which is preliminary data.</text>
</comment>
<proteinExistence type="predicted"/>
<sequence length="204" mass="23997">MRVEFKLPCKYSEKIYGVVTMVDQLPFTQEDDLLIQLLQDNSFGYTLDPCDTIIVFKGHSYMSCLWRPSKDDDEKISVDIEVRICRLVKTYFNYFGRLTSLPYMVLMAHEASKENIEKSFAQYSKGKYSYKVSTFEDAITFDHMCKFAEKFAIEGPNFTDETRTKIFYMILNLLTNVDPVLNDEKVTIFGREVKRLEKTFPYYL</sequence>
<organism evidence="1 2">
    <name type="scientific">Thelohanellus kitauei</name>
    <name type="common">Myxosporean</name>
    <dbReference type="NCBI Taxonomy" id="669202"/>
    <lineage>
        <taxon>Eukaryota</taxon>
        <taxon>Metazoa</taxon>
        <taxon>Cnidaria</taxon>
        <taxon>Myxozoa</taxon>
        <taxon>Myxosporea</taxon>
        <taxon>Bivalvulida</taxon>
        <taxon>Platysporina</taxon>
        <taxon>Myxobolidae</taxon>
        <taxon>Thelohanellus</taxon>
    </lineage>
</organism>
<dbReference type="EMBL" id="JWZT01002658">
    <property type="protein sequence ID" value="KII68974.1"/>
    <property type="molecule type" value="Genomic_DNA"/>
</dbReference>
<dbReference type="Proteomes" id="UP000031668">
    <property type="component" value="Unassembled WGS sequence"/>
</dbReference>